<dbReference type="Proteomes" id="UP001642540">
    <property type="component" value="Unassembled WGS sequence"/>
</dbReference>
<protein>
    <submittedName>
        <fullName evidence="2">Uncharacterized protein</fullName>
    </submittedName>
</protein>
<dbReference type="EMBL" id="CAXLJM020000007">
    <property type="protein sequence ID" value="CAL8074918.1"/>
    <property type="molecule type" value="Genomic_DNA"/>
</dbReference>
<keyword evidence="1" id="KW-0472">Membrane</keyword>
<keyword evidence="1" id="KW-1133">Transmembrane helix</keyword>
<keyword evidence="3" id="KW-1185">Reference proteome</keyword>
<name>A0ABP1PRU1_9HEXA</name>
<comment type="caution">
    <text evidence="2">The sequence shown here is derived from an EMBL/GenBank/DDBJ whole genome shotgun (WGS) entry which is preliminary data.</text>
</comment>
<feature type="transmembrane region" description="Helical" evidence="1">
    <location>
        <begin position="7"/>
        <end position="30"/>
    </location>
</feature>
<reference evidence="2 3" key="1">
    <citation type="submission" date="2024-08" db="EMBL/GenBank/DDBJ databases">
        <authorList>
            <person name="Cucini C."/>
            <person name="Frati F."/>
        </authorList>
    </citation>
    <scope>NUCLEOTIDE SEQUENCE [LARGE SCALE GENOMIC DNA]</scope>
</reference>
<keyword evidence="1" id="KW-0812">Transmembrane</keyword>
<feature type="transmembrane region" description="Helical" evidence="1">
    <location>
        <begin position="92"/>
        <end position="114"/>
    </location>
</feature>
<gene>
    <name evidence="2" type="ORF">ODALV1_LOCUS3036</name>
</gene>
<sequence length="156" mass="17813">MLSSPRIIQLVALSDMILAISLSSYLGLLIRHGAELIPGPYSVTEKITRLVVYSSLLYFFLSIQLFMAFQLLKSTKLVLEEPMKSMKKIGIWLEWSFVYVLFIGLHGATALLLMKPTQRKHILLALTSIQVLFRIIGILIITKYQFIFPQRSLIKV</sequence>
<evidence type="ECO:0000313" key="3">
    <source>
        <dbReference type="Proteomes" id="UP001642540"/>
    </source>
</evidence>
<evidence type="ECO:0000256" key="1">
    <source>
        <dbReference type="SAM" id="Phobius"/>
    </source>
</evidence>
<accession>A0ABP1PRU1</accession>
<feature type="transmembrane region" description="Helical" evidence="1">
    <location>
        <begin position="50"/>
        <end position="72"/>
    </location>
</feature>
<organism evidence="2 3">
    <name type="scientific">Orchesella dallaii</name>
    <dbReference type="NCBI Taxonomy" id="48710"/>
    <lineage>
        <taxon>Eukaryota</taxon>
        <taxon>Metazoa</taxon>
        <taxon>Ecdysozoa</taxon>
        <taxon>Arthropoda</taxon>
        <taxon>Hexapoda</taxon>
        <taxon>Collembola</taxon>
        <taxon>Entomobryomorpha</taxon>
        <taxon>Entomobryoidea</taxon>
        <taxon>Orchesellidae</taxon>
        <taxon>Orchesellinae</taxon>
        <taxon>Orchesella</taxon>
    </lineage>
</organism>
<evidence type="ECO:0000313" key="2">
    <source>
        <dbReference type="EMBL" id="CAL8074918.1"/>
    </source>
</evidence>
<proteinExistence type="predicted"/>
<feature type="transmembrane region" description="Helical" evidence="1">
    <location>
        <begin position="120"/>
        <end position="141"/>
    </location>
</feature>